<dbReference type="PROSITE" id="PS00041">
    <property type="entry name" value="HTH_ARAC_FAMILY_1"/>
    <property type="match status" value="1"/>
</dbReference>
<dbReference type="SMART" id="SM00342">
    <property type="entry name" value="HTH_ARAC"/>
    <property type="match status" value="1"/>
</dbReference>
<sequence>MNDMMADMYSPCLLENGFFPDYCNERCCREGLCFSVLPEKGQGHFWVYCHDNQFSISIQNFVLYEDLHIEYQQPQYVSINYYDSVSGEELKPFKRLSCNCIKGHLGCDNLYQAVYHKNIPICSTGIVIMPEYYEDYLNAKYPGEYEDPRSAFISVDGSTDFPELVFLFRQIRNFRGTGLSAKLYYEGKVAEAVSLIIEKTSQRTFSCPMKRLSAQDLDSLASVAAYIDDHFAFDIRLDQLARIACMGTTKLKCTFKELHKCTITDYIQNRRMCQAENLLTNTDLNINQIAQIVGYANSSRFSELFRKNIGMLPNEYRKLAVSK</sequence>
<dbReference type="Pfam" id="PF12833">
    <property type="entry name" value="HTH_18"/>
    <property type="match status" value="1"/>
</dbReference>
<dbReference type="InterPro" id="IPR020449">
    <property type="entry name" value="Tscrpt_reg_AraC-type_HTH"/>
</dbReference>
<evidence type="ECO:0000256" key="2">
    <source>
        <dbReference type="ARBA" id="ARBA00023125"/>
    </source>
</evidence>
<dbReference type="PANTHER" id="PTHR47893">
    <property type="entry name" value="REGULATORY PROTEIN PCHR"/>
    <property type="match status" value="1"/>
</dbReference>
<dbReference type="PROSITE" id="PS01124">
    <property type="entry name" value="HTH_ARAC_FAMILY_2"/>
    <property type="match status" value="1"/>
</dbReference>
<evidence type="ECO:0000259" key="4">
    <source>
        <dbReference type="PROSITE" id="PS01124"/>
    </source>
</evidence>
<keyword evidence="3" id="KW-0804">Transcription</keyword>
<dbReference type="Proteomes" id="UP001207626">
    <property type="component" value="Unassembled WGS sequence"/>
</dbReference>
<dbReference type="InterPro" id="IPR009057">
    <property type="entry name" value="Homeodomain-like_sf"/>
</dbReference>
<evidence type="ECO:0000256" key="1">
    <source>
        <dbReference type="ARBA" id="ARBA00023015"/>
    </source>
</evidence>
<dbReference type="InterPro" id="IPR018062">
    <property type="entry name" value="HTH_AraC-typ_CS"/>
</dbReference>
<dbReference type="EMBL" id="JAMDLW010000022">
    <property type="protein sequence ID" value="MCY9521281.1"/>
    <property type="molecule type" value="Genomic_DNA"/>
</dbReference>
<dbReference type="Gene3D" id="1.10.10.60">
    <property type="entry name" value="Homeodomain-like"/>
    <property type="match status" value="2"/>
</dbReference>
<keyword evidence="6" id="KW-1185">Reference proteome</keyword>
<evidence type="ECO:0000256" key="3">
    <source>
        <dbReference type="ARBA" id="ARBA00023163"/>
    </source>
</evidence>
<dbReference type="PANTHER" id="PTHR47893:SF1">
    <property type="entry name" value="REGULATORY PROTEIN PCHR"/>
    <property type="match status" value="1"/>
</dbReference>
<proteinExistence type="predicted"/>
<gene>
    <name evidence="5" type="ORF">M5X09_16665</name>
</gene>
<evidence type="ECO:0000313" key="6">
    <source>
        <dbReference type="Proteomes" id="UP001207626"/>
    </source>
</evidence>
<dbReference type="PRINTS" id="PR00032">
    <property type="entry name" value="HTHARAC"/>
</dbReference>
<dbReference type="SUPFAM" id="SSF46689">
    <property type="entry name" value="Homeodomain-like"/>
    <property type="match status" value="1"/>
</dbReference>
<accession>A0ABT4DZ75</accession>
<comment type="caution">
    <text evidence="5">The sequence shown here is derived from an EMBL/GenBank/DDBJ whole genome shotgun (WGS) entry which is preliminary data.</text>
</comment>
<dbReference type="InterPro" id="IPR053142">
    <property type="entry name" value="PchR_regulatory_protein"/>
</dbReference>
<reference evidence="5 6" key="1">
    <citation type="submission" date="2022-05" db="EMBL/GenBank/DDBJ databases">
        <title>Genome Sequencing of Bee-Associated Microbes.</title>
        <authorList>
            <person name="Dunlap C."/>
        </authorList>
    </citation>
    <scope>NUCLEOTIDE SEQUENCE [LARGE SCALE GENOMIC DNA]</scope>
    <source>
        <strain evidence="5 6">NRRL NRS-1438</strain>
    </source>
</reference>
<organism evidence="5 6">
    <name type="scientific">Paenibacillus apiarius</name>
    <dbReference type="NCBI Taxonomy" id="46240"/>
    <lineage>
        <taxon>Bacteria</taxon>
        <taxon>Bacillati</taxon>
        <taxon>Bacillota</taxon>
        <taxon>Bacilli</taxon>
        <taxon>Bacillales</taxon>
        <taxon>Paenibacillaceae</taxon>
        <taxon>Paenibacillus</taxon>
    </lineage>
</organism>
<feature type="domain" description="HTH araC/xylS-type" evidence="4">
    <location>
        <begin position="221"/>
        <end position="319"/>
    </location>
</feature>
<keyword evidence="1" id="KW-0805">Transcription regulation</keyword>
<name>A0ABT4DZ75_9BACL</name>
<dbReference type="InterPro" id="IPR018060">
    <property type="entry name" value="HTH_AraC"/>
</dbReference>
<keyword evidence="2" id="KW-0238">DNA-binding</keyword>
<evidence type="ECO:0000313" key="5">
    <source>
        <dbReference type="EMBL" id="MCY9521281.1"/>
    </source>
</evidence>
<dbReference type="RefSeq" id="WP_268601232.1">
    <property type="nucleotide sequence ID" value="NZ_JAMDLV010000021.1"/>
</dbReference>
<protein>
    <submittedName>
        <fullName evidence="5">AraC family transcriptional regulator</fullName>
    </submittedName>
</protein>